<gene>
    <name evidence="2" type="ORF">IIG_05027</name>
</gene>
<protein>
    <recommendedName>
        <fullName evidence="1">DUF4097 domain-containing protein</fullName>
    </recommendedName>
</protein>
<dbReference type="Proteomes" id="UP000006960">
    <property type="component" value="Unassembled WGS sequence"/>
</dbReference>
<dbReference type="Gene3D" id="2.160.20.120">
    <property type="match status" value="1"/>
</dbReference>
<dbReference type="HOGENOM" id="CLU_090916_0_0_9"/>
<comment type="caution">
    <text evidence="2">The sequence shown here is derived from an EMBL/GenBank/DDBJ whole genome shotgun (WGS) entry which is preliminary data.</text>
</comment>
<dbReference type="Pfam" id="PF13349">
    <property type="entry name" value="DUF4097"/>
    <property type="match status" value="1"/>
</dbReference>
<name>J8HH97_BACCE</name>
<dbReference type="RefSeq" id="WP_002166745.1">
    <property type="nucleotide sequence ID" value="NZ_JH792312.1"/>
</dbReference>
<reference evidence="2 3" key="1">
    <citation type="submission" date="2012-04" db="EMBL/GenBank/DDBJ databases">
        <title>The Genome Sequence of Bacillus cereus VD048.</title>
        <authorList>
            <consortium name="The Broad Institute Genome Sequencing Platform"/>
            <consortium name="The Broad Institute Genome Sequencing Center for Infectious Disease"/>
            <person name="Feldgarden M."/>
            <person name="Van der Auwera G.A."/>
            <person name="Mahillon J."/>
            <person name="Duprez V."/>
            <person name="Timmery S."/>
            <person name="Mattelet C."/>
            <person name="Dierick K."/>
            <person name="Sun M."/>
            <person name="Yu Z."/>
            <person name="Zhu L."/>
            <person name="Hu X."/>
            <person name="Shank E.B."/>
            <person name="Swiecicka I."/>
            <person name="Hansen B.M."/>
            <person name="Andrup L."/>
            <person name="Young S.K."/>
            <person name="Zeng Q."/>
            <person name="Gargeya S."/>
            <person name="Fitzgerald M."/>
            <person name="Haas B."/>
            <person name="Abouelleil A."/>
            <person name="Alvarado L."/>
            <person name="Arachchi H.M."/>
            <person name="Berlin A."/>
            <person name="Chapman S.B."/>
            <person name="Goldberg J."/>
            <person name="Griggs A."/>
            <person name="Gujja S."/>
            <person name="Hansen M."/>
            <person name="Howarth C."/>
            <person name="Imamovic A."/>
            <person name="Larimer J."/>
            <person name="McCowen C."/>
            <person name="Montmayeur A."/>
            <person name="Murphy C."/>
            <person name="Neiman D."/>
            <person name="Pearson M."/>
            <person name="Priest M."/>
            <person name="Roberts A."/>
            <person name="Saif S."/>
            <person name="Shea T."/>
            <person name="Sisk P."/>
            <person name="Sykes S."/>
            <person name="Wortman J."/>
            <person name="Nusbaum C."/>
            <person name="Birren B."/>
        </authorList>
    </citation>
    <scope>NUCLEOTIDE SEQUENCE [LARGE SCALE GENOMIC DNA]</scope>
    <source>
        <strain evidence="2 3">VD048</strain>
    </source>
</reference>
<dbReference type="EMBL" id="AHEU01000042">
    <property type="protein sequence ID" value="EJR27053.1"/>
    <property type="molecule type" value="Genomic_DNA"/>
</dbReference>
<dbReference type="PATRIC" id="fig|1053226.3.peg.5127"/>
<sequence length="265" mass="28828">MRKIVLIAIVCIAIGGIGLFFTRSAFFMKTANGSADTKKLEQKQFKNEQIKSINVDTDDGDVVIEKGKTDLFEVRYNGDQEKRKLDVNEKGEMLQVKMKKKSKHIIESKDESLTIIVPERVYNKIEVETAAGTIQMQNIQSEDISAHSAAGGVKMKEMKAQNVKVSSSAGGIVLHKVEGKVRAESEAGSVEVTQHNPQYSIEADSEAGDVNIQLKEMPKDAVVKGSADTGEVQIFGKENKEITIGNGKVQISGKTSAGSVKIEAN</sequence>
<dbReference type="InterPro" id="IPR025164">
    <property type="entry name" value="Toastrack_DUF4097"/>
</dbReference>
<evidence type="ECO:0000259" key="1">
    <source>
        <dbReference type="Pfam" id="PF13349"/>
    </source>
</evidence>
<evidence type="ECO:0000313" key="2">
    <source>
        <dbReference type="EMBL" id="EJR27053.1"/>
    </source>
</evidence>
<dbReference type="AlphaFoldDB" id="J8HH97"/>
<accession>J8HH97</accession>
<feature type="domain" description="DUF4097" evidence="1">
    <location>
        <begin position="50"/>
        <end position="172"/>
    </location>
</feature>
<organism evidence="2 3">
    <name type="scientific">Bacillus cereus VD048</name>
    <dbReference type="NCBI Taxonomy" id="1053226"/>
    <lineage>
        <taxon>Bacteria</taxon>
        <taxon>Bacillati</taxon>
        <taxon>Bacillota</taxon>
        <taxon>Bacilli</taxon>
        <taxon>Bacillales</taxon>
        <taxon>Bacillaceae</taxon>
        <taxon>Bacillus</taxon>
        <taxon>Bacillus cereus group</taxon>
    </lineage>
</organism>
<proteinExistence type="predicted"/>
<evidence type="ECO:0000313" key="3">
    <source>
        <dbReference type="Proteomes" id="UP000006960"/>
    </source>
</evidence>